<protein>
    <submittedName>
        <fullName evidence="1">Uncharacterized protein</fullName>
    </submittedName>
</protein>
<organism evidence="1 2">
    <name type="scientific">Sinimarinibacterium thermocellulolyticum</name>
    <dbReference type="NCBI Taxonomy" id="3170016"/>
    <lineage>
        <taxon>Bacteria</taxon>
        <taxon>Pseudomonadati</taxon>
        <taxon>Pseudomonadota</taxon>
        <taxon>Gammaproteobacteria</taxon>
        <taxon>Nevskiales</taxon>
        <taxon>Nevskiaceae</taxon>
        <taxon>Sinimarinibacterium</taxon>
    </lineage>
</organism>
<evidence type="ECO:0000313" key="1">
    <source>
        <dbReference type="EMBL" id="MES0873747.1"/>
    </source>
</evidence>
<proteinExistence type="predicted"/>
<keyword evidence="2" id="KW-1185">Reference proteome</keyword>
<reference evidence="1 2" key="1">
    <citation type="submission" date="2024-06" db="EMBL/GenBank/DDBJ databases">
        <authorList>
            <person name="Li Z."/>
            <person name="Jiang Y."/>
        </authorList>
    </citation>
    <scope>NUCLEOTIDE SEQUENCE [LARGE SCALE GENOMIC DNA]</scope>
    <source>
        <strain evidence="1 2">HSW-8</strain>
    </source>
</reference>
<sequence length="148" mass="16594">MGHAVPVESIWPFHPRAFLETLRGRLLRVTTGMPPGVQRLELAIEVFWYAALDLGAGRHLRWLALTRDGHPLGELIGPVRLMLRSELTHAGARQPDALVDDVLQQVLAVAEHEARLGRRDSLLREDFTTWLRRRITGVGGEPAFARLA</sequence>
<name>A0ABV2A913_9GAMM</name>
<dbReference type="RefSeq" id="WP_352888579.1">
    <property type="nucleotide sequence ID" value="NZ_JBEPIJ010000006.1"/>
</dbReference>
<evidence type="ECO:0000313" key="2">
    <source>
        <dbReference type="Proteomes" id="UP001465331"/>
    </source>
</evidence>
<dbReference type="EMBL" id="JBEPIJ010000006">
    <property type="protein sequence ID" value="MES0873747.1"/>
    <property type="molecule type" value="Genomic_DNA"/>
</dbReference>
<gene>
    <name evidence="1" type="ORF">ABSH63_06995</name>
</gene>
<accession>A0ABV2A913</accession>
<comment type="caution">
    <text evidence="1">The sequence shown here is derived from an EMBL/GenBank/DDBJ whole genome shotgun (WGS) entry which is preliminary data.</text>
</comment>
<dbReference type="Proteomes" id="UP001465331">
    <property type="component" value="Unassembled WGS sequence"/>
</dbReference>